<gene>
    <name evidence="4" type="ORF">EDD19_1381</name>
</gene>
<evidence type="ECO:0000256" key="2">
    <source>
        <dbReference type="SAM" id="SignalP"/>
    </source>
</evidence>
<dbReference type="EMBL" id="SMCX01000038">
    <property type="protein sequence ID" value="TCW19422.1"/>
    <property type="molecule type" value="Genomic_DNA"/>
</dbReference>
<proteinExistence type="predicted"/>
<dbReference type="GeneID" id="89530344"/>
<evidence type="ECO:0000256" key="1">
    <source>
        <dbReference type="SAM" id="MobiDB-lite"/>
    </source>
</evidence>
<dbReference type="InterPro" id="IPR007969">
    <property type="entry name" value="DUF732"/>
</dbReference>
<dbReference type="RefSeq" id="WP_243699817.1">
    <property type="nucleotide sequence ID" value="NZ_CP143053.1"/>
</dbReference>
<sequence length="144" mass="14523">MRRVRARVLAAAALLAVTATASACGDAADGAGGDGTTTAASPETVATDTTVGARPGTGGPLRTEEERAFLADLAGLGLPTEMTAETTLEVGLGICRGIDDGADTETILDRIRPLTSAIASQNDEWDTAGVGRALIDASRAHLCD</sequence>
<protein>
    <recommendedName>
        <fullName evidence="3">DUF732 domain-containing protein</fullName>
    </recommendedName>
</protein>
<dbReference type="Proteomes" id="UP000295805">
    <property type="component" value="Unassembled WGS sequence"/>
</dbReference>
<evidence type="ECO:0000313" key="5">
    <source>
        <dbReference type="Proteomes" id="UP000295805"/>
    </source>
</evidence>
<organism evidence="4 5">
    <name type="scientific">Dietzia cinnamea</name>
    <dbReference type="NCBI Taxonomy" id="321318"/>
    <lineage>
        <taxon>Bacteria</taxon>
        <taxon>Bacillati</taxon>
        <taxon>Actinomycetota</taxon>
        <taxon>Actinomycetes</taxon>
        <taxon>Mycobacteriales</taxon>
        <taxon>Dietziaceae</taxon>
        <taxon>Dietzia</taxon>
    </lineage>
</organism>
<feature type="region of interest" description="Disordered" evidence="1">
    <location>
        <begin position="30"/>
        <end position="61"/>
    </location>
</feature>
<dbReference type="Pfam" id="PF05305">
    <property type="entry name" value="DUF732"/>
    <property type="match status" value="1"/>
</dbReference>
<reference evidence="4 5" key="1">
    <citation type="submission" date="2019-03" db="EMBL/GenBank/DDBJ databases">
        <title>Root nodule microbial communities of legume samples collected from USA, Mexico and Botswana.</title>
        <authorList>
            <person name="Hirsch A."/>
        </authorList>
    </citation>
    <scope>NUCLEOTIDE SEQUENCE [LARGE SCALE GENOMIC DNA]</scope>
    <source>
        <strain evidence="4 5">55</strain>
    </source>
</reference>
<feature type="domain" description="DUF732" evidence="3">
    <location>
        <begin position="66"/>
        <end position="143"/>
    </location>
</feature>
<dbReference type="PROSITE" id="PS51257">
    <property type="entry name" value="PROKAR_LIPOPROTEIN"/>
    <property type="match status" value="1"/>
</dbReference>
<name>A0A4V2W7I7_9ACTN</name>
<keyword evidence="2" id="KW-0732">Signal</keyword>
<evidence type="ECO:0000259" key="3">
    <source>
        <dbReference type="Pfam" id="PF05305"/>
    </source>
</evidence>
<accession>A0A4V2W7I7</accession>
<feature type="signal peptide" evidence="2">
    <location>
        <begin position="1"/>
        <end position="23"/>
    </location>
</feature>
<feature type="chain" id="PRO_5020629621" description="DUF732 domain-containing protein" evidence="2">
    <location>
        <begin position="24"/>
        <end position="144"/>
    </location>
</feature>
<comment type="caution">
    <text evidence="4">The sequence shown here is derived from an EMBL/GenBank/DDBJ whole genome shotgun (WGS) entry which is preliminary data.</text>
</comment>
<evidence type="ECO:0000313" key="4">
    <source>
        <dbReference type="EMBL" id="TCW19422.1"/>
    </source>
</evidence>
<dbReference type="AlphaFoldDB" id="A0A4V2W7I7"/>